<protein>
    <submittedName>
        <fullName evidence="4">Oxidoreductase, short-chain dehydrogenase/reductase family</fullName>
    </submittedName>
</protein>
<evidence type="ECO:0000313" key="4">
    <source>
        <dbReference type="EMBL" id="KHN97472.1"/>
    </source>
</evidence>
<comment type="caution">
    <text evidence="4">The sequence shown here is derived from an EMBL/GenBank/DDBJ whole genome shotgun (WGS) entry which is preliminary data.</text>
</comment>
<reference evidence="4 5" key="1">
    <citation type="journal article" date="2014" name="Proc. Natl. Acad. Sci. U.S.A.">
        <title>Trajectory and genomic determinants of fungal-pathogen speciation and host adaptation.</title>
        <authorList>
            <person name="Hu X."/>
            <person name="Xiao G."/>
            <person name="Zheng P."/>
            <person name="Shang Y."/>
            <person name="Su Y."/>
            <person name="Zhang X."/>
            <person name="Liu X."/>
            <person name="Zhan S."/>
            <person name="St Leger R.J."/>
            <person name="Wang C."/>
        </authorList>
    </citation>
    <scope>NUCLEOTIDE SEQUENCE [LARGE SCALE GENOMIC DNA]</scope>
    <source>
        <strain evidence="4 5">ARSEF 1941</strain>
    </source>
</reference>
<evidence type="ECO:0000256" key="2">
    <source>
        <dbReference type="ARBA" id="ARBA00022857"/>
    </source>
</evidence>
<dbReference type="HOGENOM" id="CLU_1695901_0_0_1"/>
<keyword evidence="5" id="KW-1185">Reference proteome</keyword>
<evidence type="ECO:0000256" key="1">
    <source>
        <dbReference type="ARBA" id="ARBA00006484"/>
    </source>
</evidence>
<sequence length="155" mass="17151">MTYRGHHNPGIDLGALRDARQFPILGLWVRYGLSKLANILFTRELGRRYPKNSGVAVHPEVAETDLVYDLTFWKRLLVRATGRHAGEKMQSGAATICNKAKAAFFVPVGVADADDAKCWDDELMAKLWDWTVSKVGVNGSSMSPVECALFAWLGV</sequence>
<dbReference type="PANTHER" id="PTHR24320:SF282">
    <property type="entry name" value="WW DOMAIN-CONTAINING OXIDOREDUCTASE"/>
    <property type="match status" value="1"/>
</dbReference>
<dbReference type="AlphaFoldDB" id="A0A0B2WVJ3"/>
<evidence type="ECO:0000256" key="3">
    <source>
        <dbReference type="ARBA" id="ARBA00023002"/>
    </source>
</evidence>
<dbReference type="OrthoDB" id="191139at2759"/>
<comment type="similarity">
    <text evidence="1">Belongs to the short-chain dehydrogenases/reductases (SDR) family.</text>
</comment>
<dbReference type="Proteomes" id="UP000030816">
    <property type="component" value="Unassembled WGS sequence"/>
</dbReference>
<dbReference type="PANTHER" id="PTHR24320">
    <property type="entry name" value="RETINOL DEHYDROGENASE"/>
    <property type="match status" value="1"/>
</dbReference>
<dbReference type="Gene3D" id="3.40.50.720">
    <property type="entry name" value="NAD(P)-binding Rossmann-like Domain"/>
    <property type="match status" value="1"/>
</dbReference>
<accession>A0A0B2WVJ3</accession>
<dbReference type="STRING" id="1081103.A0A0B2WVJ3"/>
<dbReference type="RefSeq" id="XP_040678538.1">
    <property type="nucleotide sequence ID" value="XM_040823285.1"/>
</dbReference>
<keyword evidence="3" id="KW-0560">Oxidoreductase</keyword>
<dbReference type="GeneID" id="63738942"/>
<gene>
    <name evidence="4" type="ORF">MAM_04487</name>
</gene>
<name>A0A0B2WVJ3_METAS</name>
<evidence type="ECO:0000313" key="5">
    <source>
        <dbReference type="Proteomes" id="UP000030816"/>
    </source>
</evidence>
<proteinExistence type="inferred from homology"/>
<organism evidence="4 5">
    <name type="scientific">Metarhizium album (strain ARSEF 1941)</name>
    <dbReference type="NCBI Taxonomy" id="1081103"/>
    <lineage>
        <taxon>Eukaryota</taxon>
        <taxon>Fungi</taxon>
        <taxon>Dikarya</taxon>
        <taxon>Ascomycota</taxon>
        <taxon>Pezizomycotina</taxon>
        <taxon>Sordariomycetes</taxon>
        <taxon>Hypocreomycetidae</taxon>
        <taxon>Hypocreales</taxon>
        <taxon>Clavicipitaceae</taxon>
        <taxon>Metarhizium</taxon>
    </lineage>
</organism>
<dbReference type="GO" id="GO:0016491">
    <property type="term" value="F:oxidoreductase activity"/>
    <property type="evidence" value="ECO:0007669"/>
    <property type="project" value="UniProtKB-KW"/>
</dbReference>
<dbReference type="EMBL" id="AZHE01000010">
    <property type="protein sequence ID" value="KHN97472.1"/>
    <property type="molecule type" value="Genomic_DNA"/>
</dbReference>
<keyword evidence="2" id="KW-0521">NADP</keyword>